<evidence type="ECO:0000256" key="6">
    <source>
        <dbReference type="ARBA" id="ARBA00023054"/>
    </source>
</evidence>
<feature type="coiled-coil region" evidence="8">
    <location>
        <begin position="252"/>
        <end position="307"/>
    </location>
</feature>
<dbReference type="InterPro" id="IPR057316">
    <property type="entry name" value="Rab11-FIP3/4_dom"/>
</dbReference>
<organism evidence="11 13">
    <name type="scientific">Didymodactylos carnosus</name>
    <dbReference type="NCBI Taxonomy" id="1234261"/>
    <lineage>
        <taxon>Eukaryota</taxon>
        <taxon>Metazoa</taxon>
        <taxon>Spiralia</taxon>
        <taxon>Gnathifera</taxon>
        <taxon>Rotifera</taxon>
        <taxon>Eurotatoria</taxon>
        <taxon>Bdelloidea</taxon>
        <taxon>Philodinida</taxon>
        <taxon>Philodinidae</taxon>
        <taxon>Didymodactylos</taxon>
    </lineage>
</organism>
<dbReference type="AlphaFoldDB" id="A0A814M2T3"/>
<evidence type="ECO:0000313" key="13">
    <source>
        <dbReference type="Proteomes" id="UP000663829"/>
    </source>
</evidence>
<dbReference type="EMBL" id="CAJOBC010004765">
    <property type="protein sequence ID" value="CAF3839952.1"/>
    <property type="molecule type" value="Genomic_DNA"/>
</dbReference>
<evidence type="ECO:0000256" key="7">
    <source>
        <dbReference type="ARBA" id="ARBA00023136"/>
    </source>
</evidence>
<dbReference type="InterPro" id="IPR051977">
    <property type="entry name" value="Rab11-interacting_regulator"/>
</dbReference>
<reference evidence="11" key="1">
    <citation type="submission" date="2021-02" db="EMBL/GenBank/DDBJ databases">
        <authorList>
            <person name="Nowell W R."/>
        </authorList>
    </citation>
    <scope>NUCLEOTIDE SEQUENCE</scope>
</reference>
<dbReference type="Proteomes" id="UP000663829">
    <property type="component" value="Unassembled WGS sequence"/>
</dbReference>
<evidence type="ECO:0000256" key="1">
    <source>
        <dbReference type="ARBA" id="ARBA00004214"/>
    </source>
</evidence>
<evidence type="ECO:0000259" key="10">
    <source>
        <dbReference type="PROSITE" id="PS51511"/>
    </source>
</evidence>
<dbReference type="OrthoDB" id="418358at2759"/>
<dbReference type="GO" id="GO:0030496">
    <property type="term" value="C:midbody"/>
    <property type="evidence" value="ECO:0007669"/>
    <property type="project" value="UniProtKB-SubCell"/>
</dbReference>
<dbReference type="Gene3D" id="1.20.5.2440">
    <property type="match status" value="2"/>
</dbReference>
<evidence type="ECO:0000256" key="3">
    <source>
        <dbReference type="ARBA" id="ARBA00004654"/>
    </source>
</evidence>
<comment type="caution">
    <text evidence="11">The sequence shown here is derived from an EMBL/GenBank/DDBJ whole genome shotgun (WGS) entry which is preliminary data.</text>
</comment>
<proteinExistence type="predicted"/>
<feature type="compositionally biased region" description="Basic residues" evidence="9">
    <location>
        <begin position="149"/>
        <end position="158"/>
    </location>
</feature>
<dbReference type="Pfam" id="PF09457">
    <property type="entry name" value="RBD-FIP"/>
    <property type="match status" value="2"/>
</dbReference>
<dbReference type="InterPro" id="IPR019018">
    <property type="entry name" value="Rab-bd_FIP-RBD"/>
</dbReference>
<evidence type="ECO:0000256" key="9">
    <source>
        <dbReference type="SAM" id="MobiDB-lite"/>
    </source>
</evidence>
<dbReference type="InterPro" id="IPR037245">
    <property type="entry name" value="FIP-RBD_C_sf"/>
</dbReference>
<dbReference type="PROSITE" id="PS51511">
    <property type="entry name" value="FIP_RBD"/>
    <property type="match status" value="2"/>
</dbReference>
<evidence type="ECO:0000256" key="5">
    <source>
        <dbReference type="ARBA" id="ARBA00022753"/>
    </source>
</evidence>
<name>A0A814M2T3_9BILA</name>
<keyword evidence="6 8" id="KW-0175">Coiled coil</keyword>
<feature type="compositionally biased region" description="Polar residues" evidence="9">
    <location>
        <begin position="207"/>
        <end position="217"/>
    </location>
</feature>
<evidence type="ECO:0000256" key="4">
    <source>
        <dbReference type="ARBA" id="ARBA00022448"/>
    </source>
</evidence>
<evidence type="ECO:0000256" key="8">
    <source>
        <dbReference type="SAM" id="Coils"/>
    </source>
</evidence>
<comment type="subcellular location">
    <subcellularLocation>
        <location evidence="2">Cleavage furrow</location>
    </subcellularLocation>
    <subcellularLocation>
        <location evidence="1">Midbody</location>
    </subcellularLocation>
    <subcellularLocation>
        <location evidence="3">Recycling endosome membrane</location>
        <topology evidence="3">Peripheral membrane protein</topology>
    </subcellularLocation>
</comment>
<accession>A0A814M2T3</accession>
<sequence length="634" mass="73136">MLSRVESRFPDSFRALKDRLKIMDLDLSHVFHILDENSEGRIRIARFIDIAQNYYSDAEQLASITKALDPTNSGLINYDQFCDGIGQISSLQGLTWKEVASDLTRRSRENSLVEDSDRRSLVRLKLNNQDGSTTTFIEYDADETYDPNHHHHHHHHPPSRTPPTVNTISSTPKILTNNHIDYNSKNSIDSVFRPSPNEKIDPEEYTGNGNSDYSTDSEFQRTPPRPSTRQVARQLKQNSSVTNFNQLSDLENQQLQDTVEVLRGDIEILRDQKHSTTERLSKIQVENTQLKQRLLALEEGLHDLQSQHNKSVQSEQQRYSELITNKDRVFIREKDTLQSRINAIELELKQTQHDNNLLKNNMKSLNSKIENLDDLLQDSQINCNNLSDDNSKLLEQLRLQREELEQEKKICAELNEQLMIDSSKQKMGRTLSRTESILKNSETRIQDLDSQMRSLKLENDRLKQQNEELEARLLSAHVNEGRSLLNTTDESWAAELEQLSKDELMKKLREQFRVNDRYREYIERMLMVIMENSPQLLEVKCSANGLSIGSGMSALTFPKEISTPSPLTTTLSTPTITAKESNSQITPTESTNEPIIYLLKRLDNEHKTNKRLRDYIDTLLIGILMNNPTILEKQ</sequence>
<keyword evidence="4" id="KW-0813">Transport</keyword>
<dbReference type="GO" id="GO:0032465">
    <property type="term" value="P:regulation of cytokinesis"/>
    <property type="evidence" value="ECO:0007669"/>
    <property type="project" value="TreeGrafter"/>
</dbReference>
<keyword evidence="13" id="KW-1185">Reference proteome</keyword>
<keyword evidence="5" id="KW-0967">Endosome</keyword>
<dbReference type="GO" id="GO:0032154">
    <property type="term" value="C:cleavage furrow"/>
    <property type="evidence" value="ECO:0007669"/>
    <property type="project" value="UniProtKB-SubCell"/>
</dbReference>
<evidence type="ECO:0000313" key="12">
    <source>
        <dbReference type="EMBL" id="CAF3839952.1"/>
    </source>
</evidence>
<dbReference type="EMBL" id="CAJNOQ010004764">
    <property type="protein sequence ID" value="CAF1073030.1"/>
    <property type="molecule type" value="Genomic_DNA"/>
</dbReference>
<feature type="compositionally biased region" description="Polar residues" evidence="9">
    <location>
        <begin position="162"/>
        <end position="189"/>
    </location>
</feature>
<dbReference type="Pfam" id="PF25450">
    <property type="entry name" value="Rab11-FIP3"/>
    <property type="match status" value="1"/>
</dbReference>
<dbReference type="PANTHER" id="PTHR15726:SF7">
    <property type="entry name" value="NUCLEAR FALLOUT, ISOFORM J"/>
    <property type="match status" value="1"/>
</dbReference>
<dbReference type="Gene3D" id="1.10.238.10">
    <property type="entry name" value="EF-hand"/>
    <property type="match status" value="1"/>
</dbReference>
<dbReference type="SUPFAM" id="SSF144270">
    <property type="entry name" value="Eferin C-derminal domain-like"/>
    <property type="match status" value="2"/>
</dbReference>
<feature type="domain" description="FIP-RBD" evidence="10">
    <location>
        <begin position="572"/>
        <end position="634"/>
    </location>
</feature>
<keyword evidence="7" id="KW-0472">Membrane</keyword>
<dbReference type="Proteomes" id="UP000681722">
    <property type="component" value="Unassembled WGS sequence"/>
</dbReference>
<dbReference type="GO" id="GO:0030139">
    <property type="term" value="C:endocytic vesicle"/>
    <property type="evidence" value="ECO:0007669"/>
    <property type="project" value="TreeGrafter"/>
</dbReference>
<dbReference type="PANTHER" id="PTHR15726">
    <property type="entry name" value="RAB11-FAMILY INTERACTING PROTEIN"/>
    <property type="match status" value="1"/>
</dbReference>
<protein>
    <recommendedName>
        <fullName evidence="10">FIP-RBD domain-containing protein</fullName>
    </recommendedName>
</protein>
<feature type="region of interest" description="Disordered" evidence="9">
    <location>
        <begin position="144"/>
        <end position="229"/>
    </location>
</feature>
<dbReference type="SUPFAM" id="SSF47473">
    <property type="entry name" value="EF-hand"/>
    <property type="match status" value="1"/>
</dbReference>
<dbReference type="InterPro" id="IPR011992">
    <property type="entry name" value="EF-hand-dom_pair"/>
</dbReference>
<dbReference type="GO" id="GO:0055038">
    <property type="term" value="C:recycling endosome membrane"/>
    <property type="evidence" value="ECO:0007669"/>
    <property type="project" value="UniProtKB-SubCell"/>
</dbReference>
<feature type="domain" description="FIP-RBD" evidence="10">
    <location>
        <begin position="478"/>
        <end position="540"/>
    </location>
</feature>
<evidence type="ECO:0000256" key="2">
    <source>
        <dbReference type="ARBA" id="ARBA00004626"/>
    </source>
</evidence>
<dbReference type="GO" id="GO:0032456">
    <property type="term" value="P:endocytic recycling"/>
    <property type="evidence" value="ECO:0007669"/>
    <property type="project" value="TreeGrafter"/>
</dbReference>
<gene>
    <name evidence="11" type="ORF">GPM918_LOCUS17374</name>
    <name evidence="12" type="ORF">SRO942_LOCUS17375</name>
</gene>
<evidence type="ECO:0000313" key="11">
    <source>
        <dbReference type="EMBL" id="CAF1073030.1"/>
    </source>
</evidence>
<feature type="coiled-coil region" evidence="8">
    <location>
        <begin position="334"/>
        <end position="479"/>
    </location>
</feature>